<protein>
    <recommendedName>
        <fullName evidence="6">Gliding motility-associated lipoprotein GldH</fullName>
    </recommendedName>
</protein>
<name>A0A2X2X5K3_CHRJE</name>
<feature type="chain" id="PRO_5016633117" description="Gliding motility-associated lipoprotein GldH" evidence="1">
    <location>
        <begin position="21"/>
        <end position="174"/>
    </location>
</feature>
<dbReference type="STRING" id="445960.SAMN05421542_3175"/>
<evidence type="ECO:0008006" key="6">
    <source>
        <dbReference type="Google" id="ProtNLM"/>
    </source>
</evidence>
<dbReference type="EMBL" id="UAWB01000006">
    <property type="protein sequence ID" value="SQB45383.1"/>
    <property type="molecule type" value="Genomic_DNA"/>
</dbReference>
<dbReference type="EMBL" id="FNEG01000005">
    <property type="protein sequence ID" value="SDJ32062.1"/>
    <property type="molecule type" value="Genomic_DNA"/>
</dbReference>
<dbReference type="AlphaFoldDB" id="A0A2X2X5K3"/>
<dbReference type="OrthoDB" id="1258927at2"/>
<evidence type="ECO:0000313" key="2">
    <source>
        <dbReference type="EMBL" id="SDJ32062.1"/>
    </source>
</evidence>
<evidence type="ECO:0000313" key="5">
    <source>
        <dbReference type="Proteomes" id="UP000251670"/>
    </source>
</evidence>
<gene>
    <name evidence="3" type="ORF">NCTC13492_02719</name>
    <name evidence="2" type="ORF">SAMN05421542_3175</name>
</gene>
<keyword evidence="1" id="KW-0732">Signal</keyword>
<evidence type="ECO:0000256" key="1">
    <source>
        <dbReference type="SAM" id="SignalP"/>
    </source>
</evidence>
<dbReference type="PROSITE" id="PS51257">
    <property type="entry name" value="PROKAR_LIPOPROTEIN"/>
    <property type="match status" value="1"/>
</dbReference>
<proteinExistence type="predicted"/>
<organism evidence="3 5">
    <name type="scientific">Chryseobacterium jejuense</name>
    <dbReference type="NCBI Taxonomy" id="445960"/>
    <lineage>
        <taxon>Bacteria</taxon>
        <taxon>Pseudomonadati</taxon>
        <taxon>Bacteroidota</taxon>
        <taxon>Flavobacteriia</taxon>
        <taxon>Flavobacteriales</taxon>
        <taxon>Weeksellaceae</taxon>
        <taxon>Chryseobacterium group</taxon>
        <taxon>Chryseobacterium</taxon>
    </lineage>
</organism>
<dbReference type="Proteomes" id="UP000251670">
    <property type="component" value="Unassembled WGS sequence"/>
</dbReference>
<keyword evidence="4" id="KW-1185">Reference proteome</keyword>
<evidence type="ECO:0000313" key="3">
    <source>
        <dbReference type="EMBL" id="SQB45383.1"/>
    </source>
</evidence>
<sequence>MKKIILIIICFSFISCSAQMKLNKSKEIDILINTPWKFGENNNIHYTIKNKSNKTYVVDPYGFSGDSYWLFNNEKLNPIDRSRGYYTRHTDEDCKGDLIIIKPKHKIDIALSLNYSEKGIYDLSKPGKYIWNIKSNHSKKNDMPLTCKSYIITLEKKGYIMLEDSIVAKIPFIR</sequence>
<evidence type="ECO:0000313" key="4">
    <source>
        <dbReference type="Proteomes" id="UP000199426"/>
    </source>
</evidence>
<dbReference type="RefSeq" id="WP_139166137.1">
    <property type="nucleotide sequence ID" value="NZ_FNEG01000005.1"/>
</dbReference>
<feature type="signal peptide" evidence="1">
    <location>
        <begin position="1"/>
        <end position="20"/>
    </location>
</feature>
<dbReference type="Proteomes" id="UP000199426">
    <property type="component" value="Unassembled WGS sequence"/>
</dbReference>
<reference evidence="3 5" key="2">
    <citation type="submission" date="2018-06" db="EMBL/GenBank/DDBJ databases">
        <authorList>
            <consortium name="Pathogen Informatics"/>
            <person name="Doyle S."/>
        </authorList>
    </citation>
    <scope>NUCLEOTIDE SEQUENCE [LARGE SCALE GENOMIC DNA]</scope>
    <source>
        <strain evidence="3 5">NCTC13492</strain>
    </source>
</reference>
<accession>A0A2X2X5K3</accession>
<reference evidence="2 4" key="1">
    <citation type="submission" date="2016-10" db="EMBL/GenBank/DDBJ databases">
        <authorList>
            <person name="Varghese N."/>
            <person name="Submissions S."/>
        </authorList>
    </citation>
    <scope>NUCLEOTIDE SEQUENCE [LARGE SCALE GENOMIC DNA]</scope>
    <source>
        <strain evidence="2 4">DSM 19299</strain>
    </source>
</reference>